<keyword evidence="3 6" id="KW-0479">Metal-binding</keyword>
<dbReference type="InterPro" id="IPR002324">
    <property type="entry name" value="Cyt_c_ID"/>
</dbReference>
<dbReference type="RefSeq" id="WP_230346559.1">
    <property type="nucleotide sequence ID" value="NZ_JBIWXY010000001.1"/>
</dbReference>
<proteinExistence type="predicted"/>
<dbReference type="EMBL" id="JBIWXY010000001">
    <property type="protein sequence ID" value="MFJ5446189.1"/>
    <property type="molecule type" value="Genomic_DNA"/>
</dbReference>
<keyword evidence="2 6" id="KW-0349">Heme</keyword>
<dbReference type="SUPFAM" id="SSF46626">
    <property type="entry name" value="Cytochrome c"/>
    <property type="match status" value="1"/>
</dbReference>
<dbReference type="InterPro" id="IPR009056">
    <property type="entry name" value="Cyt_c-like_dom"/>
</dbReference>
<feature type="domain" description="Cytochrome c" evidence="8">
    <location>
        <begin position="23"/>
        <end position="108"/>
    </location>
</feature>
<dbReference type="Gene3D" id="1.10.760.10">
    <property type="entry name" value="Cytochrome c-like domain"/>
    <property type="match status" value="1"/>
</dbReference>
<keyword evidence="4" id="KW-0249">Electron transport</keyword>
<evidence type="ECO:0000256" key="5">
    <source>
        <dbReference type="ARBA" id="ARBA00023004"/>
    </source>
</evidence>
<accession>A0ABW8GL91</accession>
<reference evidence="9 10" key="1">
    <citation type="submission" date="2024-11" db="EMBL/GenBank/DDBJ databases">
        <authorList>
            <person name="Kaparullina E.N."/>
            <person name="Delegan Y.A."/>
            <person name="Doronina N.V."/>
        </authorList>
    </citation>
    <scope>NUCLEOTIDE SEQUENCE [LARGE SCALE GENOMIC DNA]</scope>
    <source>
        <strain evidence="9 10">7sh_L</strain>
    </source>
</reference>
<keyword evidence="1" id="KW-0813">Transport</keyword>
<dbReference type="Pfam" id="PF00034">
    <property type="entry name" value="Cytochrom_C"/>
    <property type="match status" value="1"/>
</dbReference>
<comment type="caution">
    <text evidence="9">The sequence shown here is derived from an EMBL/GenBank/DDBJ whole genome shotgun (WGS) entry which is preliminary data.</text>
</comment>
<evidence type="ECO:0000256" key="3">
    <source>
        <dbReference type="ARBA" id="ARBA00022723"/>
    </source>
</evidence>
<evidence type="ECO:0000256" key="6">
    <source>
        <dbReference type="PROSITE-ProRule" id="PRU00433"/>
    </source>
</evidence>
<evidence type="ECO:0000259" key="8">
    <source>
        <dbReference type="PROSITE" id="PS51007"/>
    </source>
</evidence>
<evidence type="ECO:0000256" key="4">
    <source>
        <dbReference type="ARBA" id="ARBA00022982"/>
    </source>
</evidence>
<evidence type="ECO:0000256" key="1">
    <source>
        <dbReference type="ARBA" id="ARBA00022448"/>
    </source>
</evidence>
<name>A0ABW8GL91_9PROT</name>
<sequence length="108" mass="11314">MKTIVHILVATGCLLMAGQAAAVDAKVAESLAQKNGCLACHTIKQKVIGPALRDIAAKYRGEAGAEAKLVGRVKNGTSGVWGPVPMGPNSPQVKDEDIKLIVQWILTL</sequence>
<evidence type="ECO:0000256" key="7">
    <source>
        <dbReference type="SAM" id="SignalP"/>
    </source>
</evidence>
<keyword evidence="10" id="KW-1185">Reference proteome</keyword>
<dbReference type="Proteomes" id="UP001617669">
    <property type="component" value="Unassembled WGS sequence"/>
</dbReference>
<gene>
    <name evidence="9" type="ORF">ACIKP9_08105</name>
</gene>
<protein>
    <submittedName>
        <fullName evidence="9">C-type cytochrome</fullName>
    </submittedName>
</protein>
<keyword evidence="7" id="KW-0732">Signal</keyword>
<feature type="signal peptide" evidence="7">
    <location>
        <begin position="1"/>
        <end position="22"/>
    </location>
</feature>
<dbReference type="PROSITE" id="PS51007">
    <property type="entry name" value="CYTC"/>
    <property type="match status" value="1"/>
</dbReference>
<organism evidence="9 10">
    <name type="scientific">Methylobacillus methanolivorans</name>
    <dbReference type="NCBI Taxonomy" id="1848927"/>
    <lineage>
        <taxon>Bacteria</taxon>
        <taxon>Pseudomonadati</taxon>
        <taxon>Pseudomonadota</taxon>
        <taxon>Betaproteobacteria</taxon>
        <taxon>Nitrosomonadales</taxon>
        <taxon>Methylophilaceae</taxon>
        <taxon>Methylobacillus</taxon>
    </lineage>
</organism>
<dbReference type="InterPro" id="IPR036909">
    <property type="entry name" value="Cyt_c-like_dom_sf"/>
</dbReference>
<evidence type="ECO:0000313" key="10">
    <source>
        <dbReference type="Proteomes" id="UP001617669"/>
    </source>
</evidence>
<keyword evidence="5 6" id="KW-0408">Iron</keyword>
<evidence type="ECO:0000313" key="9">
    <source>
        <dbReference type="EMBL" id="MFJ5446189.1"/>
    </source>
</evidence>
<dbReference type="PRINTS" id="PR00606">
    <property type="entry name" value="CYTCHROMECID"/>
</dbReference>
<feature type="chain" id="PRO_5046520621" evidence="7">
    <location>
        <begin position="23"/>
        <end position="108"/>
    </location>
</feature>
<evidence type="ECO:0000256" key="2">
    <source>
        <dbReference type="ARBA" id="ARBA00022617"/>
    </source>
</evidence>